<protein>
    <submittedName>
        <fullName evidence="1">Uncharacterized protein</fullName>
    </submittedName>
</protein>
<dbReference type="EMBL" id="AGNK02005133">
    <property type="status" value="NOT_ANNOTATED_CDS"/>
    <property type="molecule type" value="Genomic_DNA"/>
</dbReference>
<organism evidence="1 2">
    <name type="scientific">Setaria italica</name>
    <name type="common">Foxtail millet</name>
    <name type="synonym">Panicum italicum</name>
    <dbReference type="NCBI Taxonomy" id="4555"/>
    <lineage>
        <taxon>Eukaryota</taxon>
        <taxon>Viridiplantae</taxon>
        <taxon>Streptophyta</taxon>
        <taxon>Embryophyta</taxon>
        <taxon>Tracheophyta</taxon>
        <taxon>Spermatophyta</taxon>
        <taxon>Magnoliopsida</taxon>
        <taxon>Liliopsida</taxon>
        <taxon>Poales</taxon>
        <taxon>Poaceae</taxon>
        <taxon>PACMAD clade</taxon>
        <taxon>Panicoideae</taxon>
        <taxon>Panicodae</taxon>
        <taxon>Paniceae</taxon>
        <taxon>Cenchrinae</taxon>
        <taxon>Setaria</taxon>
    </lineage>
</organism>
<reference evidence="1" key="2">
    <citation type="submission" date="2018-08" db="UniProtKB">
        <authorList>
            <consortium name="EnsemblPlants"/>
        </authorList>
    </citation>
    <scope>IDENTIFICATION</scope>
    <source>
        <strain evidence="1">Yugu1</strain>
    </source>
</reference>
<evidence type="ECO:0000313" key="2">
    <source>
        <dbReference type="Proteomes" id="UP000004995"/>
    </source>
</evidence>
<dbReference type="EnsemblPlants" id="KQK95290">
    <property type="protein sequence ID" value="KQK95290"/>
    <property type="gene ID" value="SETIT_027365mg"/>
</dbReference>
<dbReference type="Gramene" id="KQK95290">
    <property type="protein sequence ID" value="KQK95290"/>
    <property type="gene ID" value="SETIT_027365mg"/>
</dbReference>
<name>K3ZLA9_SETIT</name>
<dbReference type="InParanoid" id="K3ZLA9"/>
<proteinExistence type="predicted"/>
<reference evidence="2" key="1">
    <citation type="journal article" date="2012" name="Nat. Biotechnol.">
        <title>Reference genome sequence of the model plant Setaria.</title>
        <authorList>
            <person name="Bennetzen J.L."/>
            <person name="Schmutz J."/>
            <person name="Wang H."/>
            <person name="Percifield R."/>
            <person name="Hawkins J."/>
            <person name="Pontaroli A.C."/>
            <person name="Estep M."/>
            <person name="Feng L."/>
            <person name="Vaughn J.N."/>
            <person name="Grimwood J."/>
            <person name="Jenkins J."/>
            <person name="Barry K."/>
            <person name="Lindquist E."/>
            <person name="Hellsten U."/>
            <person name="Deshpande S."/>
            <person name="Wang X."/>
            <person name="Wu X."/>
            <person name="Mitros T."/>
            <person name="Triplett J."/>
            <person name="Yang X."/>
            <person name="Ye C.Y."/>
            <person name="Mauro-Herrera M."/>
            <person name="Wang L."/>
            <person name="Li P."/>
            <person name="Sharma M."/>
            <person name="Sharma R."/>
            <person name="Ronald P.C."/>
            <person name="Panaud O."/>
            <person name="Kellogg E.A."/>
            <person name="Brutnell T.P."/>
            <person name="Doust A.N."/>
            <person name="Tuskan G.A."/>
            <person name="Rokhsar D."/>
            <person name="Devos K.M."/>
        </authorList>
    </citation>
    <scope>NUCLEOTIDE SEQUENCE [LARGE SCALE GENOMIC DNA]</scope>
    <source>
        <strain evidence="2">cv. Yugu1</strain>
    </source>
</reference>
<sequence length="30" mass="3518">MTIHNRSHIFFPLACTPNWDHLPLNVERGT</sequence>
<accession>K3ZLA9</accession>
<keyword evidence="2" id="KW-1185">Reference proteome</keyword>
<dbReference type="HOGENOM" id="CLU_3407053_0_0_1"/>
<dbReference type="AlphaFoldDB" id="K3ZLA9"/>
<evidence type="ECO:0000313" key="1">
    <source>
        <dbReference type="EnsemblPlants" id="KQK95290"/>
    </source>
</evidence>
<dbReference type="Proteomes" id="UP000004995">
    <property type="component" value="Unassembled WGS sequence"/>
</dbReference>